<reference evidence="1" key="1">
    <citation type="journal article" date="2009" name="PLoS Genet.">
        <title>Sequencing, mapping, and analysis of 27,455 maize full-length cDNAs.</title>
        <authorList>
            <person name="Soderlund C."/>
            <person name="Descour A."/>
            <person name="Kudrna D."/>
            <person name="Bomhoff M."/>
            <person name="Boyd L."/>
            <person name="Currie J."/>
            <person name="Angelova A."/>
            <person name="Collura K."/>
            <person name="Wissotski M."/>
            <person name="Ashley E."/>
            <person name="Morrow D."/>
            <person name="Fernandes J."/>
            <person name="Walbot V."/>
            <person name="Yu Y."/>
        </authorList>
    </citation>
    <scope>NUCLEOTIDE SEQUENCE</scope>
    <source>
        <strain evidence="1">B73</strain>
    </source>
</reference>
<dbReference type="AlphaFoldDB" id="C0PAB4"/>
<proteinExistence type="evidence at transcript level"/>
<protein>
    <submittedName>
        <fullName evidence="1">Uncharacterized protein</fullName>
    </submittedName>
</protein>
<name>C0PAB4_MAIZE</name>
<sequence>MVACCISLPSWLGFCCIGCQMNKRRTTWLRKVNWTEFCTGPICRTKKEPHRNAKTGILPACNHALRLHMLLWLHSLSYRCPYMTHEKFPWFFLQQWDSQSNVFMHFWLT</sequence>
<accession>C0PAB4</accession>
<organism evidence="1">
    <name type="scientific">Zea mays</name>
    <name type="common">Maize</name>
    <dbReference type="NCBI Taxonomy" id="4577"/>
    <lineage>
        <taxon>Eukaryota</taxon>
        <taxon>Viridiplantae</taxon>
        <taxon>Streptophyta</taxon>
        <taxon>Embryophyta</taxon>
        <taxon>Tracheophyta</taxon>
        <taxon>Spermatophyta</taxon>
        <taxon>Magnoliopsida</taxon>
        <taxon>Liliopsida</taxon>
        <taxon>Poales</taxon>
        <taxon>Poaceae</taxon>
        <taxon>PACMAD clade</taxon>
        <taxon>Panicoideae</taxon>
        <taxon>Andropogonodae</taxon>
        <taxon>Andropogoneae</taxon>
        <taxon>Tripsacinae</taxon>
        <taxon>Zea</taxon>
    </lineage>
</organism>
<evidence type="ECO:0000313" key="1">
    <source>
        <dbReference type="EMBL" id="ACN31109.1"/>
    </source>
</evidence>
<dbReference type="EMBL" id="BT065233">
    <property type="protein sequence ID" value="ACN31109.1"/>
    <property type="molecule type" value="mRNA"/>
</dbReference>